<reference evidence="1" key="1">
    <citation type="submission" date="2022-10" db="EMBL/GenBank/DDBJ databases">
        <title>Complete Genome of Trichothecium roseum strain YXFP-22015, a Plant Pathogen Isolated from Citrus.</title>
        <authorList>
            <person name="Wang Y."/>
            <person name="Zhu L."/>
        </authorList>
    </citation>
    <scope>NUCLEOTIDE SEQUENCE</scope>
    <source>
        <strain evidence="1">YXFP-22015</strain>
    </source>
</reference>
<name>A0ACC0UUB8_9HYPO</name>
<keyword evidence="2" id="KW-1185">Reference proteome</keyword>
<evidence type="ECO:0000313" key="2">
    <source>
        <dbReference type="Proteomes" id="UP001163324"/>
    </source>
</evidence>
<comment type="caution">
    <text evidence="1">The sequence shown here is derived from an EMBL/GenBank/DDBJ whole genome shotgun (WGS) entry which is preliminary data.</text>
</comment>
<dbReference type="Proteomes" id="UP001163324">
    <property type="component" value="Chromosome 7"/>
</dbReference>
<sequence length="306" mass="31955">MPVPESTYLSPVWRDGIFNGKVVFVTGGAGSICSMQTRALVRLGADACIVGRSVGKTEDAAADIALVRPGARVIGIGGCDVRKSEVLKEAADRCAKELGGIDFVIAGAAGNFIVPIESMSTNAFKSVIEIDVLGTFNTVKAVTPHLLRSPTPRIVFVSVTFHYTGVPLQAHVAAAKAAVDSLMASVAIEYGPRGFTSNAIAPGGIEGTEGLARLGSSRPGEKEAFERQIPSGRLGTVRDIADATVFLFSEAGSYVNGQALAVDGAAWRRQGGIAVGTDASMQYPDYLLSGTISEHLKDGRKDKSKL</sequence>
<dbReference type="EMBL" id="CM047946">
    <property type="protein sequence ID" value="KAI9897532.1"/>
    <property type="molecule type" value="Genomic_DNA"/>
</dbReference>
<protein>
    <submittedName>
        <fullName evidence="1">Uncharacterized protein</fullName>
    </submittedName>
</protein>
<proteinExistence type="predicted"/>
<gene>
    <name evidence="1" type="ORF">N3K66_007388</name>
</gene>
<accession>A0ACC0UUB8</accession>
<organism evidence="1 2">
    <name type="scientific">Trichothecium roseum</name>
    <dbReference type="NCBI Taxonomy" id="47278"/>
    <lineage>
        <taxon>Eukaryota</taxon>
        <taxon>Fungi</taxon>
        <taxon>Dikarya</taxon>
        <taxon>Ascomycota</taxon>
        <taxon>Pezizomycotina</taxon>
        <taxon>Sordariomycetes</taxon>
        <taxon>Hypocreomycetidae</taxon>
        <taxon>Hypocreales</taxon>
        <taxon>Hypocreales incertae sedis</taxon>
        <taxon>Trichothecium</taxon>
    </lineage>
</organism>
<evidence type="ECO:0000313" key="1">
    <source>
        <dbReference type="EMBL" id="KAI9897532.1"/>
    </source>
</evidence>